<dbReference type="RefSeq" id="WP_166533709.1">
    <property type="nucleotide sequence ID" value="NZ_VNHW01000008.1"/>
</dbReference>
<protein>
    <submittedName>
        <fullName evidence="1">Uncharacterized protein</fullName>
    </submittedName>
</protein>
<sequence length="160" mass="18147">MTELAEEAPQLMRALRQAVEELCSGRTDVVVEHEAVDEPGSYGWNTILSPAGRGSQVWFWFDGFDEDLMLLIEDEYYFEWLWDALADEASVVADVLGICSAVLAGNLRVRRRRLHRHLDLWTSDSRRWTGRGHGQLLPWTRPRHAARDGRLPGYGPAAGT</sequence>
<evidence type="ECO:0000313" key="2">
    <source>
        <dbReference type="Proteomes" id="UP000322499"/>
    </source>
</evidence>
<reference evidence="1 2" key="1">
    <citation type="submission" date="2019-07" db="EMBL/GenBank/DDBJ databases">
        <title>Genomic Encyclopedia of Archaeal and Bacterial Type Strains, Phase II (KMG-II): from individual species to whole genera.</title>
        <authorList>
            <person name="Goeker M."/>
        </authorList>
    </citation>
    <scope>NUCLEOTIDE SEQUENCE [LARGE SCALE GENOMIC DNA]</scope>
    <source>
        <strain evidence="1 2">DSM 46842</strain>
    </source>
</reference>
<accession>A0A5S5CX25</accession>
<dbReference type="Proteomes" id="UP000322499">
    <property type="component" value="Unassembled WGS sequence"/>
</dbReference>
<dbReference type="AlphaFoldDB" id="A0A5S5CX25"/>
<proteinExistence type="predicted"/>
<organism evidence="1 2">
    <name type="scientific">Blastococcus xanthinilyticus</name>
    <dbReference type="NCBI Taxonomy" id="1564164"/>
    <lineage>
        <taxon>Bacteria</taxon>
        <taxon>Bacillati</taxon>
        <taxon>Actinomycetota</taxon>
        <taxon>Actinomycetes</taxon>
        <taxon>Geodermatophilales</taxon>
        <taxon>Geodermatophilaceae</taxon>
        <taxon>Blastococcus</taxon>
    </lineage>
</organism>
<gene>
    <name evidence="1" type="ORF">BD833_108195</name>
</gene>
<comment type="caution">
    <text evidence="1">The sequence shown here is derived from an EMBL/GenBank/DDBJ whole genome shotgun (WGS) entry which is preliminary data.</text>
</comment>
<evidence type="ECO:0000313" key="1">
    <source>
        <dbReference type="EMBL" id="TYP86909.1"/>
    </source>
</evidence>
<dbReference type="EMBL" id="VNHW01000008">
    <property type="protein sequence ID" value="TYP86909.1"/>
    <property type="molecule type" value="Genomic_DNA"/>
</dbReference>
<name>A0A5S5CX25_9ACTN</name>
<keyword evidence="2" id="KW-1185">Reference proteome</keyword>